<dbReference type="AlphaFoldDB" id="B8MMY8"/>
<protein>
    <submittedName>
        <fullName evidence="1">Glucan endo-1,3-alpha-glucosidase agn1, putative</fullName>
    </submittedName>
</protein>
<dbReference type="EMBL" id="EQ962658">
    <property type="protein sequence ID" value="EED13937.1"/>
    <property type="molecule type" value="Genomic_DNA"/>
</dbReference>
<evidence type="ECO:0000313" key="2">
    <source>
        <dbReference type="Proteomes" id="UP000001745"/>
    </source>
</evidence>
<sequence>MQTYAGHPAQIQYNDAAVVSTFVGDSFDWAPVKAGTNHSIWALPNLQDPAEATSNSQRSADGAFSWYAWPTDGGNSIISGPMTKIWDDRFISDLGNATYMAQTNPKTEDYGESHYIRPYSAAHSEDGSSEWASGFSHDAWRDLYKPYIQAYKAGASSPTIDTEEIVYWYRITPKGVTCTNDTLPAPNGIDLLSDSVFVATMLKEAATLIVTSGGNEAVSIDVPAGITTSNVTMGVGKQSFVVSRGGQTVLNGTGELSIVDTCETYNYNLYVGSVKA</sequence>
<dbReference type="RefSeq" id="XP_002486175.1">
    <property type="nucleotide sequence ID" value="XM_002486130.1"/>
</dbReference>
<dbReference type="InterPro" id="IPR005197">
    <property type="entry name" value="Glyco_hydro_71"/>
</dbReference>
<organism evidence="1 2">
    <name type="scientific">Talaromyces stipitatus (strain ATCC 10500 / CBS 375.48 / QM 6759 / NRRL 1006)</name>
    <name type="common">Penicillium stipitatum</name>
    <dbReference type="NCBI Taxonomy" id="441959"/>
    <lineage>
        <taxon>Eukaryota</taxon>
        <taxon>Fungi</taxon>
        <taxon>Dikarya</taxon>
        <taxon>Ascomycota</taxon>
        <taxon>Pezizomycotina</taxon>
        <taxon>Eurotiomycetes</taxon>
        <taxon>Eurotiomycetidae</taxon>
        <taxon>Eurotiales</taxon>
        <taxon>Trichocomaceae</taxon>
        <taxon>Talaromyces</taxon>
        <taxon>Talaromyces sect. Talaromyces</taxon>
    </lineage>
</organism>
<dbReference type="STRING" id="441959.B8MMY8"/>
<dbReference type="GeneID" id="8099218"/>
<dbReference type="VEuPathDB" id="FungiDB:TSTA_101730"/>
<keyword evidence="2" id="KW-1185">Reference proteome</keyword>
<dbReference type="Pfam" id="PF03659">
    <property type="entry name" value="Glyco_hydro_71"/>
    <property type="match status" value="2"/>
</dbReference>
<dbReference type="HOGENOM" id="CLU_019141_0_0_1"/>
<proteinExistence type="predicted"/>
<dbReference type="PhylomeDB" id="B8MMY8"/>
<dbReference type="InParanoid" id="B8MMY8"/>
<accession>B8MMY8</accession>
<reference evidence="2" key="1">
    <citation type="journal article" date="2015" name="Genome Announc.">
        <title>Genome sequence of the AIDS-associated pathogen Penicillium marneffei (ATCC18224) and its near taxonomic relative Talaromyces stipitatus (ATCC10500).</title>
        <authorList>
            <person name="Nierman W.C."/>
            <person name="Fedorova-Abrams N.D."/>
            <person name="Andrianopoulos A."/>
        </authorList>
    </citation>
    <scope>NUCLEOTIDE SEQUENCE [LARGE SCALE GENOMIC DNA]</scope>
    <source>
        <strain evidence="2">ATCC 10500 / CBS 375.48 / QM 6759 / NRRL 1006</strain>
    </source>
</reference>
<name>B8MMY8_TALSN</name>
<dbReference type="OMA" id="KPYIKAY"/>
<evidence type="ECO:0000313" key="1">
    <source>
        <dbReference type="EMBL" id="EED13937.1"/>
    </source>
</evidence>
<dbReference type="GO" id="GO:0051118">
    <property type="term" value="F:glucan endo-1,3-alpha-glucosidase activity"/>
    <property type="evidence" value="ECO:0007669"/>
    <property type="project" value="InterPro"/>
</dbReference>
<dbReference type="Proteomes" id="UP000001745">
    <property type="component" value="Unassembled WGS sequence"/>
</dbReference>
<gene>
    <name evidence="1" type="ORF">TSTA_101730</name>
</gene>
<dbReference type="eggNOG" id="ENOG502RTMK">
    <property type="taxonomic scope" value="Eukaryota"/>
</dbReference>
<dbReference type="OrthoDB" id="3257981at2759"/>